<feature type="compositionally biased region" description="Low complexity" evidence="1">
    <location>
        <begin position="67"/>
        <end position="78"/>
    </location>
</feature>
<keyword evidence="2" id="KW-0418">Kinase</keyword>
<accession>A0ABU8V9M7</accession>
<comment type="caution">
    <text evidence="2">The sequence shown here is derived from an EMBL/GenBank/DDBJ whole genome shotgun (WGS) entry which is preliminary data.</text>
</comment>
<keyword evidence="3" id="KW-1185">Reference proteome</keyword>
<evidence type="ECO:0000256" key="1">
    <source>
        <dbReference type="SAM" id="MobiDB-lite"/>
    </source>
</evidence>
<dbReference type="RefSeq" id="WP_340355225.1">
    <property type="nucleotide sequence ID" value="NZ_JBBKZU010000001.1"/>
</dbReference>
<feature type="compositionally biased region" description="Basic and acidic residues" evidence="1">
    <location>
        <begin position="17"/>
        <end position="34"/>
    </location>
</feature>
<evidence type="ECO:0000313" key="2">
    <source>
        <dbReference type="EMBL" id="MEJ8809912.1"/>
    </source>
</evidence>
<protein>
    <submittedName>
        <fullName evidence="2">Acetate kinase</fullName>
    </submittedName>
</protein>
<dbReference type="GO" id="GO:0016301">
    <property type="term" value="F:kinase activity"/>
    <property type="evidence" value="ECO:0007669"/>
    <property type="project" value="UniProtKB-KW"/>
</dbReference>
<evidence type="ECO:0000313" key="3">
    <source>
        <dbReference type="Proteomes" id="UP001365846"/>
    </source>
</evidence>
<dbReference type="Proteomes" id="UP001365846">
    <property type="component" value="Unassembled WGS sequence"/>
</dbReference>
<feature type="compositionally biased region" description="Polar residues" evidence="1">
    <location>
        <begin position="1"/>
        <end position="12"/>
    </location>
</feature>
<dbReference type="EMBL" id="JBBKZU010000001">
    <property type="protein sequence ID" value="MEJ8809912.1"/>
    <property type="molecule type" value="Genomic_DNA"/>
</dbReference>
<gene>
    <name evidence="2" type="ORF">WKW77_02475</name>
</gene>
<keyword evidence="2" id="KW-0808">Transferase</keyword>
<reference evidence="2 3" key="1">
    <citation type="submission" date="2024-03" db="EMBL/GenBank/DDBJ databases">
        <title>Novel species of the genus Variovorax.</title>
        <authorList>
            <person name="Liu Q."/>
            <person name="Xin Y.-H."/>
        </authorList>
    </citation>
    <scope>NUCLEOTIDE SEQUENCE [LARGE SCALE GENOMIC DNA]</scope>
    <source>
        <strain evidence="2 3">KACC 18899</strain>
    </source>
</reference>
<feature type="region of interest" description="Disordered" evidence="1">
    <location>
        <begin position="1"/>
        <end position="80"/>
    </location>
</feature>
<sequence length="410" mass="44487">MEALQKQVTEQGQQIDALRRQAADQDARYRELQERLSSQEARSAAPARPVPMPAPGSKIAEERPVPGGAAADASDTSTRAVRVGVAPSEETQAPPVAQLFEEPSILTPQGHFVLEPSLQYGYSSNNRVALVGYTVIPAILIGLIDVREFKRNTFIGALTGRWGATNRTELELKLPYVARSDSTISREIFTGSANDNVFNTHGNGMGDIEAAIRYQIADGRDNNKPYVVGGLRFKARNGTDPFEVPVDCVTRCIGNTTGTGLPLELPTGSGFYSLQPSLTFLLPSDPAVFFGGLSYTYNFQRNDVSRTVLNGQKEFIGDIKVGDVWGLNFGMGLALNERSSFSLGMELYTVAPTKQNGQTVIGSVRTQLASLLLGYSYRYSAKSVLNVSVGAGLTRDTPDLQMTIRFPMSF</sequence>
<proteinExistence type="predicted"/>
<organism evidence="2 3">
    <name type="scientific">Variovorax ureilyticus</name>
    <dbReference type="NCBI Taxonomy" id="1836198"/>
    <lineage>
        <taxon>Bacteria</taxon>
        <taxon>Pseudomonadati</taxon>
        <taxon>Pseudomonadota</taxon>
        <taxon>Betaproteobacteria</taxon>
        <taxon>Burkholderiales</taxon>
        <taxon>Comamonadaceae</taxon>
        <taxon>Variovorax</taxon>
    </lineage>
</organism>
<name>A0ABU8V9M7_9BURK</name>